<evidence type="ECO:0000256" key="11">
    <source>
        <dbReference type="PIRSR" id="PIRSR601885-2"/>
    </source>
</evidence>
<proteinExistence type="inferred from homology"/>
<dbReference type="Pfam" id="PF01477">
    <property type="entry name" value="PLAT"/>
    <property type="match status" value="1"/>
</dbReference>
<dbReference type="SUPFAM" id="SSF48484">
    <property type="entry name" value="Lipoxigenase"/>
    <property type="match status" value="1"/>
</dbReference>
<feature type="binding site" evidence="10">
    <location>
        <position position="526"/>
    </location>
    <ligand>
        <name>Fe cation</name>
        <dbReference type="ChEBI" id="CHEBI:24875"/>
        <note>catalytic</note>
    </ligand>
</feature>
<dbReference type="InterPro" id="IPR020834">
    <property type="entry name" value="LipOase_CS"/>
</dbReference>
<dbReference type="Pfam" id="PF00305">
    <property type="entry name" value="Lipoxygenase"/>
    <property type="match status" value="1"/>
</dbReference>
<dbReference type="InterPro" id="IPR001024">
    <property type="entry name" value="PLAT/LH2_dom"/>
</dbReference>
<keyword evidence="9" id="KW-0443">Lipid metabolism</keyword>
<dbReference type="InterPro" id="IPR013819">
    <property type="entry name" value="LipOase_C"/>
</dbReference>
<dbReference type="Gene3D" id="2.60.60.20">
    <property type="entry name" value="PLAT/LH2 domain"/>
    <property type="match status" value="1"/>
</dbReference>
<evidence type="ECO:0000256" key="5">
    <source>
        <dbReference type="ARBA" id="ARBA00022723"/>
    </source>
</evidence>
<dbReference type="EMBL" id="JAATIS010000485">
    <property type="protein sequence ID" value="KAG2468363.1"/>
    <property type="molecule type" value="Genomic_DNA"/>
</dbReference>
<keyword evidence="6" id="KW-0223">Dioxygenase</keyword>
<dbReference type="InterPro" id="IPR036226">
    <property type="entry name" value="LipOase_C_sf"/>
</dbReference>
<evidence type="ECO:0000256" key="8">
    <source>
        <dbReference type="ARBA" id="ARBA00023004"/>
    </source>
</evidence>
<evidence type="ECO:0000256" key="6">
    <source>
        <dbReference type="ARBA" id="ARBA00022964"/>
    </source>
</evidence>
<comment type="pathway">
    <text evidence="2">Lipid metabolism.</text>
</comment>
<evidence type="ECO:0000256" key="1">
    <source>
        <dbReference type="ARBA" id="ARBA00004496"/>
    </source>
</evidence>
<evidence type="ECO:0000256" key="4">
    <source>
        <dbReference type="ARBA" id="ARBA00022490"/>
    </source>
</evidence>
<dbReference type="GO" id="GO:0005737">
    <property type="term" value="C:cytoplasm"/>
    <property type="evidence" value="ECO:0007669"/>
    <property type="project" value="UniProtKB-SubCell"/>
</dbReference>
<feature type="non-terminal residue" evidence="16">
    <location>
        <position position="1"/>
    </location>
</feature>
<evidence type="ECO:0000259" key="14">
    <source>
        <dbReference type="PROSITE" id="PS50095"/>
    </source>
</evidence>
<dbReference type="Gene3D" id="1.20.245.10">
    <property type="entry name" value="Lipoxygenase-1, Domain 5"/>
    <property type="match status" value="1"/>
</dbReference>
<evidence type="ECO:0000256" key="3">
    <source>
        <dbReference type="ARBA" id="ARBA00009419"/>
    </source>
</evidence>
<comment type="caution">
    <text evidence="13">Lacks conserved residue(s) required for the propagation of feature annotation.</text>
</comment>
<feature type="binding site" evidence="11">
    <location>
        <position position="243"/>
    </location>
    <ligand>
        <name>Ca(2+)</name>
        <dbReference type="ChEBI" id="CHEBI:29108"/>
        <label>1</label>
    </ligand>
</feature>
<feature type="site" description="Essential for stabilizing binding to COTL1" evidence="12">
    <location>
        <position position="304"/>
    </location>
</feature>
<evidence type="ECO:0000256" key="2">
    <source>
        <dbReference type="ARBA" id="ARBA00005189"/>
    </source>
</evidence>
<keyword evidence="11" id="KW-0106">Calcium</keyword>
<evidence type="ECO:0000256" key="12">
    <source>
        <dbReference type="PIRSR" id="PIRSR601885-3"/>
    </source>
</evidence>
<dbReference type="SMART" id="SM00308">
    <property type="entry name" value="LH2"/>
    <property type="match status" value="1"/>
</dbReference>
<keyword evidence="5 10" id="KW-0479">Metal-binding</keyword>
<comment type="cofactor">
    <cofactor evidence="10">
        <name>Fe cation</name>
        <dbReference type="ChEBI" id="CHEBI:24875"/>
    </cofactor>
    <text evidence="10">Binds 1 Fe cation per subunit.</text>
</comment>
<evidence type="ECO:0000256" key="13">
    <source>
        <dbReference type="PROSITE-ProRule" id="PRU00152"/>
    </source>
</evidence>
<reference evidence="16 17" key="1">
    <citation type="journal article" date="2021" name="Cell">
        <title>Tracing the genetic footprints of vertebrate landing in non-teleost ray-finned fishes.</title>
        <authorList>
            <person name="Bi X."/>
            <person name="Wang K."/>
            <person name="Yang L."/>
            <person name="Pan H."/>
            <person name="Jiang H."/>
            <person name="Wei Q."/>
            <person name="Fang M."/>
            <person name="Yu H."/>
            <person name="Zhu C."/>
            <person name="Cai Y."/>
            <person name="He Y."/>
            <person name="Gan X."/>
            <person name="Zeng H."/>
            <person name="Yu D."/>
            <person name="Zhu Y."/>
            <person name="Jiang H."/>
            <person name="Qiu Q."/>
            <person name="Yang H."/>
            <person name="Zhang Y.E."/>
            <person name="Wang W."/>
            <person name="Zhu M."/>
            <person name="He S."/>
            <person name="Zhang G."/>
        </authorList>
    </citation>
    <scope>NUCLEOTIDE SEQUENCE [LARGE SCALE GENOMIC DNA]</scope>
    <source>
        <strain evidence="16">Bchr_013</strain>
    </source>
</reference>
<dbReference type="PRINTS" id="PR00467">
    <property type="entry name" value="MAMLPOXGNASE"/>
</dbReference>
<dbReference type="GO" id="GO:0005506">
    <property type="term" value="F:iron ion binding"/>
    <property type="evidence" value="ECO:0007669"/>
    <property type="project" value="InterPro"/>
</dbReference>
<organism evidence="16 17">
    <name type="scientific">Polypterus senegalus</name>
    <name type="common">Senegal bichir</name>
    <dbReference type="NCBI Taxonomy" id="55291"/>
    <lineage>
        <taxon>Eukaryota</taxon>
        <taxon>Metazoa</taxon>
        <taxon>Chordata</taxon>
        <taxon>Craniata</taxon>
        <taxon>Vertebrata</taxon>
        <taxon>Euteleostomi</taxon>
        <taxon>Actinopterygii</taxon>
        <taxon>Polypteriformes</taxon>
        <taxon>Polypteridae</taxon>
        <taxon>Polypterus</taxon>
    </lineage>
</organism>
<dbReference type="InterPro" id="IPR036392">
    <property type="entry name" value="PLAT/LH2_dom_sf"/>
</dbReference>
<evidence type="ECO:0000313" key="17">
    <source>
        <dbReference type="Proteomes" id="UP000886611"/>
    </source>
</evidence>
<feature type="binding site" evidence="10">
    <location>
        <position position="531"/>
    </location>
    <ligand>
        <name>Fe cation</name>
        <dbReference type="ChEBI" id="CHEBI:24875"/>
        <note>catalytic</note>
    </ligand>
</feature>
<dbReference type="InterPro" id="IPR001885">
    <property type="entry name" value="LipOase_mml"/>
</dbReference>
<dbReference type="GO" id="GO:0016702">
    <property type="term" value="F:oxidoreductase activity, acting on single donors with incorporation of molecular oxygen, incorporation of two atoms of oxygen"/>
    <property type="evidence" value="ECO:0007669"/>
    <property type="project" value="InterPro"/>
</dbReference>
<feature type="binding site" evidence="11">
    <location>
        <position position="280"/>
    </location>
    <ligand>
        <name>Ca(2+)</name>
        <dbReference type="ChEBI" id="CHEBI:29108"/>
        <label>1</label>
    </ligand>
</feature>
<keyword evidence="8 10" id="KW-0408">Iron</keyword>
<dbReference type="PANTHER" id="PTHR11771">
    <property type="entry name" value="LIPOXYGENASE"/>
    <property type="match status" value="1"/>
</dbReference>
<dbReference type="Proteomes" id="UP000886611">
    <property type="component" value="Unassembled WGS sequence"/>
</dbReference>
<keyword evidence="7" id="KW-0560">Oxidoreductase</keyword>
<feature type="binding site" evidence="11">
    <location>
        <position position="220"/>
    </location>
    <ligand>
        <name>Ca(2+)</name>
        <dbReference type="ChEBI" id="CHEBI:29108"/>
        <label>1</label>
    </ligand>
</feature>
<comment type="subcellular location">
    <subcellularLocation>
        <location evidence="1">Cytoplasm</location>
    </subcellularLocation>
</comment>
<dbReference type="PROSITE" id="PS51393">
    <property type="entry name" value="LIPOXYGENASE_3"/>
    <property type="match status" value="1"/>
</dbReference>
<feature type="binding site" evidence="10">
    <location>
        <position position="829"/>
    </location>
    <ligand>
        <name>Fe cation</name>
        <dbReference type="ChEBI" id="CHEBI:24875"/>
        <note>catalytic</note>
    </ligand>
</feature>
<evidence type="ECO:0000259" key="15">
    <source>
        <dbReference type="PROSITE" id="PS51393"/>
    </source>
</evidence>
<dbReference type="PROSITE" id="PS00081">
    <property type="entry name" value="LIPOXYGENASE_2"/>
    <property type="match status" value="1"/>
</dbReference>
<comment type="similarity">
    <text evidence="3">Belongs to the lipoxygenase family.</text>
</comment>
<feature type="binding site" evidence="10">
    <location>
        <position position="706"/>
    </location>
    <ligand>
        <name>Fe cation</name>
        <dbReference type="ChEBI" id="CHEBI:24875"/>
        <note>catalytic</note>
    </ligand>
</feature>
<keyword evidence="17" id="KW-1185">Reference proteome</keyword>
<dbReference type="InterPro" id="IPR000907">
    <property type="entry name" value="LipOase"/>
</dbReference>
<protein>
    <submittedName>
        <fullName evidence="16">LOX5 lipoxygenase</fullName>
    </submittedName>
</protein>
<evidence type="ECO:0000256" key="7">
    <source>
        <dbReference type="ARBA" id="ARBA00023002"/>
    </source>
</evidence>
<sequence>MAPEPDHQSRDQDACTPAVCAAEETRSKAAATSSLPKITTVAPSVSLSAAASVVEILDDVLLSASMELEAASTSQSATSRGPVLSQCSQLTADPGKQPSQTLSVAEIGVYNISHLVDAVCVELSRIHPEGTTISGVRVNRWAAVMRDYTCTNPVLMAQTRIQLFPLNQRTLAQCIDVTVPVKLPVQDIIYLVCRALAVTRKKLMATYKLFVATGQNEYAGTMDYIYATVIGKEGQSETTTLDNFGRDHYRGCVGEYDVSSKVLLEDIWFVELEKRYHFGDNWFCRYVEVKCPDGTSKIFPCYRWFEGNMTIRLRESLARKVQDDTINDFHFYRQKELQERQQTYSITDLGIKSIFNKLKCWDALEDFQSILSSPSPIAAYVMENWKEDWFFGYQFLNGCNPRMIKSCSNLPENFPVTEDMVKPTLQQYKTTLKNELKAGNIYLVDYCILEGIPVNVINKKPQYITAPLCLLYDHPERGLIPLAIQIQQNPHEENPIFLPSDSELDWLLAKMWVRHADFQVYEALSHLLRTHLVCEVFCVATMRQLPAVHPVYKLLIPHMRDTLAINANARLTLISENGAFKKVFSIGGNGLNVLLQKECQEIEFKSLLPKADFEKRGVSQLKNYFYRDDCLKLWEAIESFVSDIVDLFYSSDEDVKEDKELQNWIDDAVTGGFEELRNFGLHRNIEDKKTLVTILTGVIFTSSAQHAAINSGQYDWCSWVPNTPCSMRCPPPPQKGLATMDLIMNTLPQMYESCYQVAITWVLSREQPEGVWLGQYPEDHFTEKAARDHIDKFQKALKKIEKLIDERNANRQLTYEYLNPRKIENSVAI</sequence>
<dbReference type="Gene3D" id="3.10.450.60">
    <property type="match status" value="1"/>
</dbReference>
<dbReference type="GO" id="GO:0034440">
    <property type="term" value="P:lipid oxidation"/>
    <property type="evidence" value="ECO:0007669"/>
    <property type="project" value="InterPro"/>
</dbReference>
<comment type="caution">
    <text evidence="16">The sequence shown here is derived from an EMBL/GenBank/DDBJ whole genome shotgun (WGS) entry which is preliminary data.</text>
</comment>
<dbReference type="FunFam" id="1.20.245.10:FF:000001">
    <property type="entry name" value="Arachidonate 5-lipoxygenase a"/>
    <property type="match status" value="1"/>
</dbReference>
<accession>A0A8X7XGL6</accession>
<feature type="non-terminal residue" evidence="16">
    <location>
        <position position="829"/>
    </location>
</feature>
<dbReference type="PRINTS" id="PR00087">
    <property type="entry name" value="LIPOXYGENASE"/>
</dbReference>
<dbReference type="SUPFAM" id="SSF49723">
    <property type="entry name" value="Lipase/lipooxygenase domain (PLAT/LH2 domain)"/>
    <property type="match status" value="1"/>
</dbReference>
<evidence type="ECO:0000313" key="16">
    <source>
        <dbReference type="EMBL" id="KAG2468363.1"/>
    </source>
</evidence>
<evidence type="ECO:0000256" key="10">
    <source>
        <dbReference type="PIRSR" id="PIRSR601885-1"/>
    </source>
</evidence>
<dbReference type="AlphaFoldDB" id="A0A8X7XGL6"/>
<feature type="binding site" evidence="11">
    <location>
        <position position="242"/>
    </location>
    <ligand>
        <name>Ca(2+)</name>
        <dbReference type="ChEBI" id="CHEBI:29108"/>
        <label>1</label>
    </ligand>
</feature>
<keyword evidence="4" id="KW-0963">Cytoplasm</keyword>
<evidence type="ECO:0000256" key="9">
    <source>
        <dbReference type="ARBA" id="ARBA00023098"/>
    </source>
</evidence>
<dbReference type="PROSITE" id="PS50095">
    <property type="entry name" value="PLAT"/>
    <property type="match status" value="1"/>
</dbReference>
<name>A0A8X7XGL6_POLSE</name>
<feature type="domain" description="PLAT" evidence="14">
    <location>
        <begin position="205"/>
        <end position="319"/>
    </location>
</feature>
<gene>
    <name evidence="16" type="primary">Alox5_4</name>
    <name evidence="16" type="ORF">GTO96_0014697</name>
</gene>
<feature type="domain" description="Lipoxygenase" evidence="15">
    <location>
        <begin position="345"/>
        <end position="829"/>
    </location>
</feature>